<comment type="caution">
    <text evidence="2">The sequence shown here is derived from an EMBL/GenBank/DDBJ whole genome shotgun (WGS) entry which is preliminary data.</text>
</comment>
<dbReference type="Proteomes" id="UP001386437">
    <property type="component" value="Unassembled WGS sequence"/>
</dbReference>
<evidence type="ECO:0000259" key="1">
    <source>
        <dbReference type="Pfam" id="PF08929"/>
    </source>
</evidence>
<feature type="domain" description="PoNi C-terminal" evidence="1">
    <location>
        <begin position="145"/>
        <end position="254"/>
    </location>
</feature>
<reference evidence="2 3" key="1">
    <citation type="journal article" date="2022" name="Arch. Microbiol.">
        <title>Paraburkholderia bengalensis sp. nov. isolated from roots of Oryza sativa, IR64.</title>
        <authorList>
            <person name="Nag P."/>
            <person name="Mondal N."/>
            <person name="Sarkar J."/>
            <person name="Das S."/>
        </authorList>
    </citation>
    <scope>NUCLEOTIDE SEQUENCE [LARGE SCALE GENOMIC DNA]</scope>
    <source>
        <strain evidence="2 3">IR64_4_BI</strain>
    </source>
</reference>
<gene>
    <name evidence="2" type="ORF">H3V53_22115</name>
</gene>
<accession>A0ABU8IWA2</accession>
<dbReference type="SUPFAM" id="SSF140731">
    <property type="entry name" value="PA2201 C-terminal domain-like"/>
    <property type="match status" value="1"/>
</dbReference>
<dbReference type="Pfam" id="PF08929">
    <property type="entry name" value="PoNi_C"/>
    <property type="match status" value="1"/>
</dbReference>
<dbReference type="EMBL" id="JACFYJ010000039">
    <property type="protein sequence ID" value="MEI5999801.1"/>
    <property type="molecule type" value="Genomic_DNA"/>
</dbReference>
<evidence type="ECO:0000313" key="3">
    <source>
        <dbReference type="Proteomes" id="UP001386437"/>
    </source>
</evidence>
<dbReference type="InterPro" id="IPR028983">
    <property type="entry name" value="PA2201-like_C"/>
</dbReference>
<sequence length="333" mass="38396">MDDFLTRRRQRFLAEGYFLWLKDFLTESVAFWTSTLPANGTEAERQAGAAWHRATDRFRLTLLRYTGGEDILPMRSELEAIVVAYEEYATLRRVAQGDATYPPFMFGELGDYEQAMQLLSLCHLLHRQDLLPRMAAMLDPFYCAQDTLYEDLLAYGIEGRFDVDKWYHDKPYRNLINGFYRDTEQESVEDLSLYLDNWYADMKSAPWYRDSHLNQSKAGGSYVGYWAIEAAAAAYLLELDDTALREQISYPGDLVTFAREFDEVESQAPTADITTITVRTGETCPETGIWKARGHNVPGVLVRKGERMPEVFAPDRHGVLRPQPTVWDYERKA</sequence>
<name>A0ABU8IWA2_9BURK</name>
<evidence type="ECO:0000313" key="2">
    <source>
        <dbReference type="EMBL" id="MEI5999801.1"/>
    </source>
</evidence>
<dbReference type="RefSeq" id="WP_336599800.1">
    <property type="nucleotide sequence ID" value="NZ_JACFYJ010000039.1"/>
</dbReference>
<proteinExistence type="predicted"/>
<dbReference type="Gene3D" id="1.10.3920.10">
    <property type="entry name" value="PA2201 C-terminal domain-like"/>
    <property type="match status" value="1"/>
</dbReference>
<protein>
    <submittedName>
        <fullName evidence="2">DUF1911 domain-containing protein</fullName>
    </submittedName>
</protein>
<keyword evidence="3" id="KW-1185">Reference proteome</keyword>
<dbReference type="InterPro" id="IPR015025">
    <property type="entry name" value="PoNi_C"/>
</dbReference>
<organism evidence="2 3">
    <name type="scientific">Paraburkholderia bengalensis</name>
    <dbReference type="NCBI Taxonomy" id="2747562"/>
    <lineage>
        <taxon>Bacteria</taxon>
        <taxon>Pseudomonadati</taxon>
        <taxon>Pseudomonadota</taxon>
        <taxon>Betaproteobacteria</taxon>
        <taxon>Burkholderiales</taxon>
        <taxon>Burkholderiaceae</taxon>
        <taxon>Paraburkholderia</taxon>
    </lineage>
</organism>